<dbReference type="SUPFAM" id="SSF47459">
    <property type="entry name" value="HLH, helix-loop-helix DNA-binding domain"/>
    <property type="match status" value="1"/>
</dbReference>
<keyword evidence="4" id="KW-0539">Nucleus</keyword>
<keyword evidence="2" id="KW-0805">Transcription regulation</keyword>
<keyword evidence="3" id="KW-0804">Transcription</keyword>
<dbReference type="PANTHER" id="PTHR33124">
    <property type="entry name" value="TRANSCRIPTION FACTOR IBH1-LIKE 1"/>
    <property type="match status" value="1"/>
</dbReference>
<gene>
    <name evidence="6" type="ORF">Sradi_2076400</name>
</gene>
<comment type="subcellular location">
    <subcellularLocation>
        <location evidence="1">Nucleus</location>
    </subcellularLocation>
</comment>
<evidence type="ECO:0000256" key="3">
    <source>
        <dbReference type="ARBA" id="ARBA00023163"/>
    </source>
</evidence>
<dbReference type="GO" id="GO:0000976">
    <property type="term" value="F:transcription cis-regulatory region binding"/>
    <property type="evidence" value="ECO:0007669"/>
    <property type="project" value="UniProtKB-ARBA"/>
</dbReference>
<dbReference type="GO" id="GO:0005634">
    <property type="term" value="C:nucleus"/>
    <property type="evidence" value="ECO:0007669"/>
    <property type="project" value="UniProtKB-SubCell"/>
</dbReference>
<dbReference type="Pfam" id="PF26576">
    <property type="entry name" value="IBH1_N"/>
    <property type="match status" value="1"/>
</dbReference>
<proteinExistence type="predicted"/>
<dbReference type="CDD" id="cd11444">
    <property type="entry name" value="bHLH_AtIBH1_like"/>
    <property type="match status" value="1"/>
</dbReference>
<dbReference type="AlphaFoldDB" id="A0AAW2TL88"/>
<organism evidence="6">
    <name type="scientific">Sesamum radiatum</name>
    <name type="common">Black benniseed</name>
    <dbReference type="NCBI Taxonomy" id="300843"/>
    <lineage>
        <taxon>Eukaryota</taxon>
        <taxon>Viridiplantae</taxon>
        <taxon>Streptophyta</taxon>
        <taxon>Embryophyta</taxon>
        <taxon>Tracheophyta</taxon>
        <taxon>Spermatophyta</taxon>
        <taxon>Magnoliopsida</taxon>
        <taxon>eudicotyledons</taxon>
        <taxon>Gunneridae</taxon>
        <taxon>Pentapetalae</taxon>
        <taxon>asterids</taxon>
        <taxon>lamiids</taxon>
        <taxon>Lamiales</taxon>
        <taxon>Pedaliaceae</taxon>
        <taxon>Sesamum</taxon>
    </lineage>
</organism>
<protein>
    <submittedName>
        <fullName evidence="6">Transcription factor I-like 1</fullName>
    </submittedName>
</protein>
<sequence length="243" mass="27412">MSNSSVFLLKQEFLKKWIKGLHTYSNFNKNMSIMDRKKAIKLSADVAIASTRKPATQWSRALMADIVGTNRILVEQVLGRKPDMKAASGLMKCSKKILRRSLIARRRVVPRRVMEASSIAKKLVKNRTSVLKSLVPGGEGMDEVSLIQETLDYIISLRVQVDVMRRLAAGRIETQRLALVLTVSKSKDEVMFDICMKGFMEGYYNWTAHGKAQVIEYYDDPPAPISVETHVAPNVATHWSDVE</sequence>
<dbReference type="GO" id="GO:0046983">
    <property type="term" value="F:protein dimerization activity"/>
    <property type="evidence" value="ECO:0007669"/>
    <property type="project" value="InterPro"/>
</dbReference>
<dbReference type="InterPro" id="IPR044660">
    <property type="entry name" value="IBH1-like"/>
</dbReference>
<reference evidence="6" key="1">
    <citation type="submission" date="2020-06" db="EMBL/GenBank/DDBJ databases">
        <authorList>
            <person name="Li T."/>
            <person name="Hu X."/>
            <person name="Zhang T."/>
            <person name="Song X."/>
            <person name="Zhang H."/>
            <person name="Dai N."/>
            <person name="Sheng W."/>
            <person name="Hou X."/>
            <person name="Wei L."/>
        </authorList>
    </citation>
    <scope>NUCLEOTIDE SEQUENCE</scope>
    <source>
        <strain evidence="6">G02</strain>
        <tissue evidence="6">Leaf</tissue>
    </source>
</reference>
<evidence type="ECO:0000259" key="5">
    <source>
        <dbReference type="Pfam" id="PF26576"/>
    </source>
</evidence>
<dbReference type="InterPro" id="IPR036638">
    <property type="entry name" value="HLH_DNA-bd_sf"/>
</dbReference>
<name>A0AAW2TL88_SESRA</name>
<dbReference type="GO" id="GO:0006355">
    <property type="term" value="P:regulation of DNA-templated transcription"/>
    <property type="evidence" value="ECO:0007669"/>
    <property type="project" value="InterPro"/>
</dbReference>
<dbReference type="PANTHER" id="PTHR33124:SF5">
    <property type="entry name" value="TRANSCRIPTION FACTOR IBH1-LIKE 1"/>
    <property type="match status" value="1"/>
</dbReference>
<accession>A0AAW2TL88</accession>
<dbReference type="EMBL" id="JACGWJ010000008">
    <property type="protein sequence ID" value="KAL0404356.1"/>
    <property type="molecule type" value="Genomic_DNA"/>
</dbReference>
<reference evidence="6" key="2">
    <citation type="journal article" date="2024" name="Plant">
        <title>Genomic evolution and insights into agronomic trait innovations of Sesamum species.</title>
        <authorList>
            <person name="Miao H."/>
            <person name="Wang L."/>
            <person name="Qu L."/>
            <person name="Liu H."/>
            <person name="Sun Y."/>
            <person name="Le M."/>
            <person name="Wang Q."/>
            <person name="Wei S."/>
            <person name="Zheng Y."/>
            <person name="Lin W."/>
            <person name="Duan Y."/>
            <person name="Cao H."/>
            <person name="Xiong S."/>
            <person name="Wang X."/>
            <person name="Wei L."/>
            <person name="Li C."/>
            <person name="Ma Q."/>
            <person name="Ju M."/>
            <person name="Zhao R."/>
            <person name="Li G."/>
            <person name="Mu C."/>
            <person name="Tian Q."/>
            <person name="Mei H."/>
            <person name="Zhang T."/>
            <person name="Gao T."/>
            <person name="Zhang H."/>
        </authorList>
    </citation>
    <scope>NUCLEOTIDE SEQUENCE</scope>
    <source>
        <strain evidence="6">G02</strain>
    </source>
</reference>
<dbReference type="InterPro" id="IPR044549">
    <property type="entry name" value="bHLH_AtIBH1-like"/>
</dbReference>
<feature type="domain" description="IBH1-like N-terminal" evidence="5">
    <location>
        <begin position="10"/>
        <end position="65"/>
    </location>
</feature>
<evidence type="ECO:0000256" key="2">
    <source>
        <dbReference type="ARBA" id="ARBA00023015"/>
    </source>
</evidence>
<evidence type="ECO:0000313" key="6">
    <source>
        <dbReference type="EMBL" id="KAL0404356.1"/>
    </source>
</evidence>
<evidence type="ECO:0000256" key="1">
    <source>
        <dbReference type="ARBA" id="ARBA00004123"/>
    </source>
</evidence>
<evidence type="ECO:0000256" key="4">
    <source>
        <dbReference type="ARBA" id="ARBA00023242"/>
    </source>
</evidence>
<dbReference type="InterPro" id="IPR059002">
    <property type="entry name" value="IBH1_N"/>
</dbReference>
<comment type="caution">
    <text evidence="6">The sequence shown here is derived from an EMBL/GenBank/DDBJ whole genome shotgun (WGS) entry which is preliminary data.</text>
</comment>